<dbReference type="Proteomes" id="UP000054196">
    <property type="component" value="Unassembled WGS sequence"/>
</dbReference>
<dbReference type="PROSITE" id="PS50405">
    <property type="entry name" value="GST_CTER"/>
    <property type="match status" value="1"/>
</dbReference>
<keyword evidence="4" id="KW-1185">Reference proteome</keyword>
<dbReference type="InterPro" id="IPR026928">
    <property type="entry name" value="FAX/IsoI-like"/>
</dbReference>
<evidence type="ECO:0000259" key="2">
    <source>
        <dbReference type="PROSITE" id="PS50405"/>
    </source>
</evidence>
<feature type="domain" description="GST C-terminal" evidence="2">
    <location>
        <begin position="98"/>
        <end position="258"/>
    </location>
</feature>
<name>R7S480_PUNST</name>
<accession>R7S480</accession>
<dbReference type="InterPro" id="IPR036282">
    <property type="entry name" value="Glutathione-S-Trfase_C_sf"/>
</dbReference>
<dbReference type="SFLD" id="SFLDG01180">
    <property type="entry name" value="SUF1"/>
    <property type="match status" value="1"/>
</dbReference>
<dbReference type="EMBL" id="JH687551">
    <property type="protein sequence ID" value="EIN05185.1"/>
    <property type="molecule type" value="Genomic_DNA"/>
</dbReference>
<dbReference type="InterPro" id="IPR050931">
    <property type="entry name" value="Mito_Protein_Transport_Metaxin"/>
</dbReference>
<dbReference type="Pfam" id="PF17172">
    <property type="entry name" value="GST_N_4"/>
    <property type="match status" value="1"/>
</dbReference>
<comment type="similarity">
    <text evidence="1">Belongs to the FAX family.</text>
</comment>
<dbReference type="HOGENOM" id="CLU_044137_1_2_1"/>
<dbReference type="AlphaFoldDB" id="R7S480"/>
<dbReference type="SFLD" id="SFLDS00019">
    <property type="entry name" value="Glutathione_Transferase_(cytos"/>
    <property type="match status" value="1"/>
</dbReference>
<evidence type="ECO:0000256" key="1">
    <source>
        <dbReference type="ARBA" id="ARBA00006475"/>
    </source>
</evidence>
<evidence type="ECO:0000313" key="4">
    <source>
        <dbReference type="Proteomes" id="UP000054196"/>
    </source>
</evidence>
<dbReference type="InterPro" id="IPR012336">
    <property type="entry name" value="Thioredoxin-like_fold"/>
</dbReference>
<dbReference type="KEGG" id="psq:PUNSTDRAFT_92068"/>
<dbReference type="PANTHER" id="PTHR12289">
    <property type="entry name" value="METAXIN RELATED"/>
    <property type="match status" value="1"/>
</dbReference>
<sequence length="258" mass="28339">MSNTDSKTASVVIHGFSKPSANIPSASGYCQKLETFLRAVGSPSYELADAVPFTAPKGKLPWATITTPGSSQVIPDSHYIVRHLIASGLSPDPDASLTPAERADSRAWQAWVEELVYPAVVSTRWLRPANYAIVKHELSAPAPVKPVIAWIIYRRIKTGLTGHGVARHSDEEVDVLLKEYVDALDARLSAAKSEFFHGGEEPTMVDIVTWSFLVNSLALQSNPEFNVLILGKPRLMRYVVALAKKWFPEYESIIKLGT</sequence>
<dbReference type="InterPro" id="IPR010987">
    <property type="entry name" value="Glutathione-S-Trfase_C-like"/>
</dbReference>
<dbReference type="SUPFAM" id="SSF47616">
    <property type="entry name" value="GST C-terminal domain-like"/>
    <property type="match status" value="1"/>
</dbReference>
<dbReference type="InterPro" id="IPR040079">
    <property type="entry name" value="Glutathione_S-Trfase"/>
</dbReference>
<gene>
    <name evidence="3" type="ORF">PUNSTDRAFT_92068</name>
</gene>
<dbReference type="PANTHER" id="PTHR12289:SF41">
    <property type="entry name" value="FAILED AXON CONNECTIONS-RELATED"/>
    <property type="match status" value="1"/>
</dbReference>
<organism evidence="3 4">
    <name type="scientific">Punctularia strigosozonata (strain HHB-11173)</name>
    <name type="common">White-rot fungus</name>
    <dbReference type="NCBI Taxonomy" id="741275"/>
    <lineage>
        <taxon>Eukaryota</taxon>
        <taxon>Fungi</taxon>
        <taxon>Dikarya</taxon>
        <taxon>Basidiomycota</taxon>
        <taxon>Agaricomycotina</taxon>
        <taxon>Agaricomycetes</taxon>
        <taxon>Corticiales</taxon>
        <taxon>Punctulariaceae</taxon>
        <taxon>Punctularia</taxon>
    </lineage>
</organism>
<dbReference type="OMA" id="RRIHDKY"/>
<proteinExistence type="inferred from homology"/>
<reference evidence="4" key="1">
    <citation type="journal article" date="2012" name="Science">
        <title>The Paleozoic origin of enzymatic lignin decomposition reconstructed from 31 fungal genomes.</title>
        <authorList>
            <person name="Floudas D."/>
            <person name="Binder M."/>
            <person name="Riley R."/>
            <person name="Barry K."/>
            <person name="Blanchette R.A."/>
            <person name="Henrissat B."/>
            <person name="Martinez A.T."/>
            <person name="Otillar R."/>
            <person name="Spatafora J.W."/>
            <person name="Yadav J.S."/>
            <person name="Aerts A."/>
            <person name="Benoit I."/>
            <person name="Boyd A."/>
            <person name="Carlson A."/>
            <person name="Copeland A."/>
            <person name="Coutinho P.M."/>
            <person name="de Vries R.P."/>
            <person name="Ferreira P."/>
            <person name="Findley K."/>
            <person name="Foster B."/>
            <person name="Gaskell J."/>
            <person name="Glotzer D."/>
            <person name="Gorecki P."/>
            <person name="Heitman J."/>
            <person name="Hesse C."/>
            <person name="Hori C."/>
            <person name="Igarashi K."/>
            <person name="Jurgens J.A."/>
            <person name="Kallen N."/>
            <person name="Kersten P."/>
            <person name="Kohler A."/>
            <person name="Kuees U."/>
            <person name="Kumar T.K.A."/>
            <person name="Kuo A."/>
            <person name="LaButti K."/>
            <person name="Larrondo L.F."/>
            <person name="Lindquist E."/>
            <person name="Ling A."/>
            <person name="Lombard V."/>
            <person name="Lucas S."/>
            <person name="Lundell T."/>
            <person name="Martin R."/>
            <person name="McLaughlin D.J."/>
            <person name="Morgenstern I."/>
            <person name="Morin E."/>
            <person name="Murat C."/>
            <person name="Nagy L.G."/>
            <person name="Nolan M."/>
            <person name="Ohm R.A."/>
            <person name="Patyshakuliyeva A."/>
            <person name="Rokas A."/>
            <person name="Ruiz-Duenas F.J."/>
            <person name="Sabat G."/>
            <person name="Salamov A."/>
            <person name="Samejima M."/>
            <person name="Schmutz J."/>
            <person name="Slot J.C."/>
            <person name="St John F."/>
            <person name="Stenlid J."/>
            <person name="Sun H."/>
            <person name="Sun S."/>
            <person name="Syed K."/>
            <person name="Tsang A."/>
            <person name="Wiebenga A."/>
            <person name="Young D."/>
            <person name="Pisabarro A."/>
            <person name="Eastwood D.C."/>
            <person name="Martin F."/>
            <person name="Cullen D."/>
            <person name="Grigoriev I.V."/>
            <person name="Hibbett D.S."/>
        </authorList>
    </citation>
    <scope>NUCLEOTIDE SEQUENCE [LARGE SCALE GENOMIC DNA]</scope>
    <source>
        <strain evidence="4">HHB-11173 SS5</strain>
    </source>
</reference>
<dbReference type="RefSeq" id="XP_007387588.1">
    <property type="nucleotide sequence ID" value="XM_007387526.1"/>
</dbReference>
<dbReference type="SFLD" id="SFLDG01200">
    <property type="entry name" value="SUF1.1"/>
    <property type="match status" value="1"/>
</dbReference>
<dbReference type="eggNOG" id="KOG4244">
    <property type="taxonomic scope" value="Eukaryota"/>
</dbReference>
<dbReference type="OrthoDB" id="5809458at2759"/>
<dbReference type="GO" id="GO:0005737">
    <property type="term" value="C:cytoplasm"/>
    <property type="evidence" value="ECO:0007669"/>
    <property type="project" value="TreeGrafter"/>
</dbReference>
<protein>
    <recommendedName>
        <fullName evidence="2">GST C-terminal domain-containing protein</fullName>
    </recommendedName>
</protein>
<evidence type="ECO:0000313" key="3">
    <source>
        <dbReference type="EMBL" id="EIN05185.1"/>
    </source>
</evidence>
<dbReference type="GeneID" id="18886488"/>
<dbReference type="Gene3D" id="1.20.1050.10">
    <property type="match status" value="1"/>
</dbReference>